<reference evidence="1" key="1">
    <citation type="submission" date="2021-01" db="EMBL/GenBank/DDBJ databases">
        <authorList>
            <person name="Lovell J.T."/>
            <person name="Bentley N."/>
            <person name="Bhattarai G."/>
            <person name="Jenkins J.W."/>
            <person name="Sreedasyam A."/>
            <person name="Alarcon Y."/>
            <person name="Bock C."/>
            <person name="Boston L."/>
            <person name="Carlson J."/>
            <person name="Cervantes K."/>
            <person name="Clermont K."/>
            <person name="Krom N."/>
            <person name="Kubenka K."/>
            <person name="Mamidi S."/>
            <person name="Mattison C."/>
            <person name="Monteros M."/>
            <person name="Pisani C."/>
            <person name="Plott C."/>
            <person name="Rajasekar S."/>
            <person name="Rhein H.S."/>
            <person name="Rohla C."/>
            <person name="Song M."/>
            <person name="Hilaire R.S."/>
            <person name="Shu S."/>
            <person name="Wells L."/>
            <person name="Wang X."/>
            <person name="Webber J."/>
            <person name="Heerema R.J."/>
            <person name="Klein P."/>
            <person name="Conner P."/>
            <person name="Grauke L."/>
            <person name="Grimwood J."/>
            <person name="Schmutz J."/>
            <person name="Randall J.J."/>
        </authorList>
    </citation>
    <scope>NUCLEOTIDE SEQUENCE</scope>
    <source>
        <tissue evidence="1">Leaf</tissue>
    </source>
</reference>
<accession>A0A922FD88</accession>
<sequence>MPTQARLSHVDLHHQVDWPLFQPFGSSTKAHAQPYCTSHGNTIVSLITTTRRARLFYYHVDLIYLGD</sequence>
<organism evidence="1 2">
    <name type="scientific">Carya illinoinensis</name>
    <name type="common">Pecan</name>
    <dbReference type="NCBI Taxonomy" id="32201"/>
    <lineage>
        <taxon>Eukaryota</taxon>
        <taxon>Viridiplantae</taxon>
        <taxon>Streptophyta</taxon>
        <taxon>Embryophyta</taxon>
        <taxon>Tracheophyta</taxon>
        <taxon>Spermatophyta</taxon>
        <taxon>Magnoliopsida</taxon>
        <taxon>eudicotyledons</taxon>
        <taxon>Gunneridae</taxon>
        <taxon>Pentapetalae</taxon>
        <taxon>rosids</taxon>
        <taxon>fabids</taxon>
        <taxon>Fagales</taxon>
        <taxon>Juglandaceae</taxon>
        <taxon>Carya</taxon>
    </lineage>
</organism>
<proteinExistence type="predicted"/>
<name>A0A922FD88_CARIL</name>
<dbReference type="Proteomes" id="UP000811246">
    <property type="component" value="Chromosome 4"/>
</dbReference>
<evidence type="ECO:0000313" key="2">
    <source>
        <dbReference type="Proteomes" id="UP000811246"/>
    </source>
</evidence>
<gene>
    <name evidence="1" type="ORF">I3842_04G149300</name>
</gene>
<evidence type="ECO:0000313" key="1">
    <source>
        <dbReference type="EMBL" id="KAG6718435.1"/>
    </source>
</evidence>
<dbReference type="AlphaFoldDB" id="A0A922FD88"/>
<comment type="caution">
    <text evidence="1">The sequence shown here is derived from an EMBL/GenBank/DDBJ whole genome shotgun (WGS) entry which is preliminary data.</text>
</comment>
<dbReference type="EMBL" id="CM031828">
    <property type="protein sequence ID" value="KAG6718435.1"/>
    <property type="molecule type" value="Genomic_DNA"/>
</dbReference>
<protein>
    <submittedName>
        <fullName evidence="1">Uncharacterized protein</fullName>
    </submittedName>
</protein>